<accession>A0A4Y9YIE6</accession>
<gene>
    <name evidence="2" type="ORF">EVG20_g6755</name>
</gene>
<proteinExistence type="predicted"/>
<dbReference type="AlphaFoldDB" id="A0A4Y9YIE6"/>
<organism evidence="2 3">
    <name type="scientific">Dentipellis fragilis</name>
    <dbReference type="NCBI Taxonomy" id="205917"/>
    <lineage>
        <taxon>Eukaryota</taxon>
        <taxon>Fungi</taxon>
        <taxon>Dikarya</taxon>
        <taxon>Basidiomycota</taxon>
        <taxon>Agaricomycotina</taxon>
        <taxon>Agaricomycetes</taxon>
        <taxon>Russulales</taxon>
        <taxon>Hericiaceae</taxon>
        <taxon>Dentipellis</taxon>
    </lineage>
</organism>
<sequence length="673" mass="74539">MQICLIPPPPCHTILFTLSLPSIPQELPFPPYWDAQLDRISAEELEAPHSAYALDKAAWIAVVLQEVTFNMLTMTVSARFLDDSVEEWPLMGRECLDALNRVLQDVREAADIGERERQRVMAARVPVPAPTPTKVSKHKKQRSLAVISYIVSLVSSPRSPSPPPPVSAPAFPVKTFQEHDASSCASNEQSRELRFRARSSLVDAYRRFVITELKTRLPEGGYIAWTANSMLARSMEHMAYLVQQAGGIVPDLSRRPSFYKDDGLTPSPSATLTVPSTFFEEEENDWRSFAESGSTDTDGSSLHTPLDTPVRQRSSRSQCNVPRSPSPGSMCPEDLETYSSLHGQSMRLRQLLVNIQISTKNIAMEEQSMLSVLEIRSKRRAWSNKQFKGGAHMVHVGLSTPTHSSPLARFQPVTGESLLAPPPTQQLSTRTIEYDVSCLFPVSEESEDEDLEAGLLFPASRHDMASETPQLERPQIRSRTRSIHRLHALDLDTSMSPDPPMLYVPPPPPVPAHCDPAAPASVPAVTPRRTLRLHPCGNRSNATRCLILTTPTAHQSSRSRWTCRTRRVSIGGCQGRGTTTSGCPASSSINARRHLFQVLGHSHLLFQAYAVRTSFGIFLGLLSFSCSTNPRRPHAARFTYASTNPLCFIHLPSATHTPHLTTALTTYSRPILI</sequence>
<feature type="region of interest" description="Disordered" evidence="1">
    <location>
        <begin position="285"/>
        <end position="333"/>
    </location>
</feature>
<dbReference type="OrthoDB" id="3224257at2759"/>
<dbReference type="EMBL" id="SEOQ01000469">
    <property type="protein sequence ID" value="TFY62314.1"/>
    <property type="molecule type" value="Genomic_DNA"/>
</dbReference>
<feature type="compositionally biased region" description="Polar residues" evidence="1">
    <location>
        <begin position="311"/>
        <end position="327"/>
    </location>
</feature>
<reference evidence="2 3" key="1">
    <citation type="submission" date="2019-02" db="EMBL/GenBank/DDBJ databases">
        <title>Genome sequencing of the rare red list fungi Dentipellis fragilis.</title>
        <authorList>
            <person name="Buettner E."/>
            <person name="Kellner H."/>
        </authorList>
    </citation>
    <scope>NUCLEOTIDE SEQUENCE [LARGE SCALE GENOMIC DNA]</scope>
    <source>
        <strain evidence="2 3">DSM 105465</strain>
    </source>
</reference>
<evidence type="ECO:0000313" key="2">
    <source>
        <dbReference type="EMBL" id="TFY62314.1"/>
    </source>
</evidence>
<protein>
    <submittedName>
        <fullName evidence="2">Uncharacterized protein</fullName>
    </submittedName>
</protein>
<dbReference type="Proteomes" id="UP000298327">
    <property type="component" value="Unassembled WGS sequence"/>
</dbReference>
<name>A0A4Y9YIE6_9AGAM</name>
<keyword evidence="3" id="KW-1185">Reference proteome</keyword>
<feature type="compositionally biased region" description="Polar residues" evidence="1">
    <location>
        <begin position="291"/>
        <end position="303"/>
    </location>
</feature>
<evidence type="ECO:0000313" key="3">
    <source>
        <dbReference type="Proteomes" id="UP000298327"/>
    </source>
</evidence>
<evidence type="ECO:0000256" key="1">
    <source>
        <dbReference type="SAM" id="MobiDB-lite"/>
    </source>
</evidence>
<comment type="caution">
    <text evidence="2">The sequence shown here is derived from an EMBL/GenBank/DDBJ whole genome shotgun (WGS) entry which is preliminary data.</text>
</comment>